<proteinExistence type="predicted"/>
<gene>
    <name evidence="3" type="ORF">AO384_0214</name>
</gene>
<evidence type="ECO:0000313" key="3">
    <source>
        <dbReference type="EMBL" id="OAU97967.1"/>
    </source>
</evidence>
<feature type="region of interest" description="Disordered" evidence="1">
    <location>
        <begin position="266"/>
        <end position="293"/>
    </location>
</feature>
<feature type="transmembrane region" description="Helical" evidence="2">
    <location>
        <begin position="30"/>
        <end position="53"/>
    </location>
</feature>
<accession>A0A198URR2</accession>
<evidence type="ECO:0000256" key="2">
    <source>
        <dbReference type="SAM" id="Phobius"/>
    </source>
</evidence>
<keyword evidence="4" id="KW-1185">Reference proteome</keyword>
<dbReference type="PANTHER" id="PTHR34219:SF1">
    <property type="entry name" value="PEPSY DOMAIN-CONTAINING PROTEIN"/>
    <property type="match status" value="1"/>
</dbReference>
<dbReference type="Pfam" id="PF03929">
    <property type="entry name" value="PepSY_TM"/>
    <property type="match status" value="1"/>
</dbReference>
<dbReference type="PANTHER" id="PTHR34219">
    <property type="entry name" value="IRON-REGULATED INNER MEMBRANE PROTEIN-RELATED"/>
    <property type="match status" value="1"/>
</dbReference>
<feature type="transmembrane region" description="Helical" evidence="2">
    <location>
        <begin position="157"/>
        <end position="178"/>
    </location>
</feature>
<feature type="transmembrane region" description="Helical" evidence="2">
    <location>
        <begin position="465"/>
        <end position="498"/>
    </location>
</feature>
<feature type="transmembrane region" description="Helical" evidence="2">
    <location>
        <begin position="203"/>
        <end position="228"/>
    </location>
</feature>
<feature type="transmembrane region" description="Helical" evidence="2">
    <location>
        <begin position="412"/>
        <end position="434"/>
    </location>
</feature>
<dbReference type="AlphaFoldDB" id="A0A198URR2"/>
<reference evidence="3 4" key="1">
    <citation type="journal article" date="2016" name="Genome Biol. Evol.">
        <title>Comparative Genomic Analyses of the Moraxella catarrhalis Serosensitive and Seroresistant Lineages Demonstrate Their Independent Evolution.</title>
        <authorList>
            <person name="Earl J.P."/>
            <person name="de Vries S.P."/>
            <person name="Ahmed A."/>
            <person name="Powell E."/>
            <person name="Schultz M.P."/>
            <person name="Hermans P.W."/>
            <person name="Hill D.J."/>
            <person name="Zhou Z."/>
            <person name="Constantinidou C.I."/>
            <person name="Hu F.Z."/>
            <person name="Bootsma H.J."/>
            <person name="Ehrlich G.D."/>
        </authorList>
    </citation>
    <scope>NUCLEOTIDE SEQUENCE [LARGE SCALE GENOMIC DNA]</scope>
    <source>
        <strain evidence="3 4">Z7542</strain>
    </source>
</reference>
<evidence type="ECO:0000313" key="4">
    <source>
        <dbReference type="Proteomes" id="UP000078228"/>
    </source>
</evidence>
<protein>
    <submittedName>
        <fullName evidence="3">Putative iron-regulated membrane protein</fullName>
    </submittedName>
</protein>
<dbReference type="InterPro" id="IPR005625">
    <property type="entry name" value="PepSY-ass_TM"/>
</dbReference>
<dbReference type="EMBL" id="LXHC01000004">
    <property type="protein sequence ID" value="OAU97967.1"/>
    <property type="molecule type" value="Genomic_DNA"/>
</dbReference>
<evidence type="ECO:0000256" key="1">
    <source>
        <dbReference type="SAM" id="MobiDB-lite"/>
    </source>
</evidence>
<comment type="caution">
    <text evidence="3">The sequence shown here is derived from an EMBL/GenBank/DDBJ whole genome shotgun (WGS) entry which is preliminary data.</text>
</comment>
<dbReference type="OrthoDB" id="9816402at2"/>
<keyword evidence="2" id="KW-0472">Membrane</keyword>
<dbReference type="PATRIC" id="fig|480.237.peg.881"/>
<organism evidence="3 4">
    <name type="scientific">Moraxella catarrhalis</name>
    <name type="common">Branhamella catarrhalis</name>
    <dbReference type="NCBI Taxonomy" id="480"/>
    <lineage>
        <taxon>Bacteria</taxon>
        <taxon>Pseudomonadati</taxon>
        <taxon>Pseudomonadota</taxon>
        <taxon>Gammaproteobacteria</taxon>
        <taxon>Moraxellales</taxon>
        <taxon>Moraxellaceae</taxon>
        <taxon>Moraxella</taxon>
    </lineage>
</organism>
<dbReference type="eggNOG" id="COG3182">
    <property type="taxonomic scope" value="Bacteria"/>
</dbReference>
<keyword evidence="2" id="KW-1133">Transmembrane helix</keyword>
<dbReference type="Proteomes" id="UP000078228">
    <property type="component" value="Unassembled WGS sequence"/>
</dbReference>
<sequence>MSKSIKSNLSSKHSQSTTPQHYLRIWRWHFYAGLFVIPFLVILAGTGLGMIILSNTVGKQGELISVSPQNTSMAVSHQAHIATSNIAGGQVTQYIAPKDDHHAAAFLVKNHDTQVANWVAIDPYTAQIVGTQPQKSGLYHTLDSIHGDLLMGKTGDLLLETAASLTILLIITGIYLWWQKRKSVIKMLTVQDTKTKRNLWREIHAVLGSWTAIVLLFFCITGLAWAGIWGEKIVQTWNQFPAGKWGVEPVPSSSLPVDTAHDDASYQQQNTADTPHHATDISAPTHGDALNDGTKQVPWVLEKTPMPSSTPTSNAWQMTQPDIDFIDNMAKNMGFVGRYQINYPKTPTGVWSISQDSMSYDSPNPTADRTVHIDRYSGEILADIRYHDYSAFGKFMAVGIALHMGTAGIFSILANLLFCLSVIAICISGLVMWWQRRPATNIHKNNKSVLPMGLIPPASQKDIPIWWGFGGVLLLISALFPMGLFAILVIVILDWLIISRVPLLSKLLK</sequence>
<dbReference type="RefSeq" id="WP_064609783.1">
    <property type="nucleotide sequence ID" value="NZ_LXHB01000008.1"/>
</dbReference>
<name>A0A198URR2_MORCA</name>
<keyword evidence="2" id="KW-0812">Transmembrane</keyword>